<evidence type="ECO:0000313" key="1">
    <source>
        <dbReference type="EMBL" id="AFZ80962.1"/>
    </source>
</evidence>
<keyword evidence="2" id="KW-1185">Reference proteome</keyword>
<accession>L0AZF1</accession>
<name>L0AZF1_THEEQ</name>
<proteinExistence type="predicted"/>
<gene>
    <name evidence="1" type="ORF">BEWA_003700</name>
</gene>
<dbReference type="KEGG" id="beq:BEWA_003700"/>
<sequence length="79" mass="8465">MAEGMDGLGYSSSLPSVFKPVLPGVSYIATIFLVSKVFSLCKGVFGGQIKGEELLLTILLLENLNVSSSLIKFLLLLFP</sequence>
<dbReference type="GeneID" id="15804728"/>
<dbReference type="AlphaFoldDB" id="L0AZF1"/>
<dbReference type="RefSeq" id="XP_004830628.1">
    <property type="nucleotide sequence ID" value="XM_004830571.1"/>
</dbReference>
<dbReference type="EMBL" id="CP001670">
    <property type="protein sequence ID" value="AFZ80962.1"/>
    <property type="molecule type" value="Genomic_DNA"/>
</dbReference>
<organism evidence="1 2">
    <name type="scientific">Theileria equi strain WA</name>
    <dbReference type="NCBI Taxonomy" id="1537102"/>
    <lineage>
        <taxon>Eukaryota</taxon>
        <taxon>Sar</taxon>
        <taxon>Alveolata</taxon>
        <taxon>Apicomplexa</taxon>
        <taxon>Aconoidasida</taxon>
        <taxon>Piroplasmida</taxon>
        <taxon>Theileriidae</taxon>
        <taxon>Theileria</taxon>
    </lineage>
</organism>
<dbReference type="Proteomes" id="UP000031512">
    <property type="component" value="Chromosome 3"/>
</dbReference>
<evidence type="ECO:0000313" key="2">
    <source>
        <dbReference type="Proteomes" id="UP000031512"/>
    </source>
</evidence>
<reference evidence="1 2" key="1">
    <citation type="journal article" date="2012" name="BMC Genomics">
        <title>Comparative genomic analysis and phylogenetic position of Theileria equi.</title>
        <authorList>
            <person name="Kappmeyer L.S."/>
            <person name="Thiagarajan M."/>
            <person name="Herndon D.R."/>
            <person name="Ramsay J.D."/>
            <person name="Caler E."/>
            <person name="Djikeng A."/>
            <person name="Gillespie J.J."/>
            <person name="Lau A.O."/>
            <person name="Roalson E.H."/>
            <person name="Silva J.C."/>
            <person name="Silva M.G."/>
            <person name="Suarez C.E."/>
            <person name="Ueti M.W."/>
            <person name="Nene V.M."/>
            <person name="Mealey R.H."/>
            <person name="Knowles D.P."/>
            <person name="Brayton K.A."/>
        </authorList>
    </citation>
    <scope>NUCLEOTIDE SEQUENCE [LARGE SCALE GENOMIC DNA]</scope>
    <source>
        <strain evidence="1 2">WA</strain>
    </source>
</reference>
<dbReference type="VEuPathDB" id="PiroplasmaDB:BEWA_003700"/>
<protein>
    <submittedName>
        <fullName evidence="1">Uncharacterized protein</fullName>
    </submittedName>
</protein>